<dbReference type="EMBL" id="PDKO01000006">
    <property type="protein sequence ID" value="RXJ62886.1"/>
    <property type="molecule type" value="Genomic_DNA"/>
</dbReference>
<evidence type="ECO:0000256" key="2">
    <source>
        <dbReference type="SAM" id="Phobius"/>
    </source>
</evidence>
<evidence type="ECO:0000313" key="3">
    <source>
        <dbReference type="EMBL" id="RXJ62886.1"/>
    </source>
</evidence>
<dbReference type="AlphaFoldDB" id="A0A4Q0XYW6"/>
<comment type="caution">
    <text evidence="3">The sequence shown here is derived from an EMBL/GenBank/DDBJ whole genome shotgun (WGS) entry which is preliminary data.</text>
</comment>
<keyword evidence="4" id="KW-1185">Reference proteome</keyword>
<keyword evidence="1" id="KW-0175">Coiled coil</keyword>
<keyword evidence="2" id="KW-0472">Membrane</keyword>
<dbReference type="Proteomes" id="UP000290191">
    <property type="component" value="Unassembled WGS sequence"/>
</dbReference>
<evidence type="ECO:0000256" key="1">
    <source>
        <dbReference type="SAM" id="Coils"/>
    </source>
</evidence>
<reference evidence="3 4" key="1">
    <citation type="submission" date="2017-10" db="EMBL/GenBank/DDBJ databases">
        <title>Genomics of the genus Arcobacter.</title>
        <authorList>
            <person name="Perez-Cataluna A."/>
            <person name="Figueras M.J."/>
        </authorList>
    </citation>
    <scope>NUCLEOTIDE SEQUENCE [LARGE SCALE GENOMIC DNA]</scope>
    <source>
        <strain evidence="3 4">DSM 24636</strain>
    </source>
</reference>
<feature type="coiled-coil region" evidence="1">
    <location>
        <begin position="153"/>
        <end position="180"/>
    </location>
</feature>
<feature type="transmembrane region" description="Helical" evidence="2">
    <location>
        <begin position="774"/>
        <end position="791"/>
    </location>
</feature>
<proteinExistence type="predicted"/>
<feature type="transmembrane region" description="Helical" evidence="2">
    <location>
        <begin position="873"/>
        <end position="896"/>
    </location>
</feature>
<feature type="transmembrane region" description="Helical" evidence="2">
    <location>
        <begin position="749"/>
        <end position="768"/>
    </location>
</feature>
<gene>
    <name evidence="3" type="ORF">CRV06_08610</name>
</gene>
<sequence length="932" mass="105919">MLFASANAYNPAENVEDNWESTYSTALVDQRVNNPKIDTEVEEYGANDDSYRKRWEDNRAGKVREKETWFVDVEFLGCSEPRDYVCPPLKDMFLNQGYRSRINYIDLKNGKISCSVLPPLDENQFLTTRSETSLYTNVYENKGCIEKYSTSSNVDTSEEVENLKKENEDFIESLNQQEYKYTVDYKKSGDEEFLDFADILDNLVTFNPNIFDLESTLLTRDLKTMPGYTTLPNETIITKLEQQLKSFTDIISGNGFSSDRFFEEADKQAKIRDLSNVAANSSFLMLLDYYIKANDAMVLLAQSLAFIFIVYNGIFTWIIPTLTNKMQKKDSGENSPQRGLFGIIALIMLFAGDIERFDIQYESKTDGTIKSELVLQQTNIQAAIQFLASETNYWADYFAEIGIRSALSGLSESTGFLTGNQVQALATERMILKKEKEALSRIETDMCYANYDVKLIKDKLAEYRTKTLNENTDTETSINVAGFISVPFFSTSVSELKQNPFPKTEREANAMLFYSKDKKKLNTSPYNPNYGSIDSGVVKFNEKDKFRTGYYSPLSLSGCYNNNKKMTANDQRLREIETQFEQFSSISQKNAKAEYLRVISEIQWGLFAKQGYMAMAYVPVTQMLVENLGIVGDLKSQQDALEEATGSSEGVANDIMVGTIQGIAEDIPFLAIMGGYNIARVIHPIKEFLIDGFVNGIDTLGNFLGPIGKGMTFALTSFLDIKNAIPFGEDENQIDIFDLKIAAFLIKNLFTTLITVTLVTGSVLLFTLLVIEKLFAFISSMFLLIYAFAKNQEERMSTAFAKIIAVYAKTILIVVCIFLSMYSLNLVNTLEMLFIESFFKSMDMIENASWDYAYKELNLKLAFNLIILFFKKYIFFGVSKFAFMVLKLVLVVQMIWKMPGYMYELIYEKVHSVSDSVSETLQNANEAQTMRV</sequence>
<keyword evidence="2" id="KW-0812">Transmembrane</keyword>
<keyword evidence="2" id="KW-1133">Transmembrane helix</keyword>
<accession>A0A4Q0XYW6</accession>
<feature type="transmembrane region" description="Helical" evidence="2">
    <location>
        <begin position="298"/>
        <end position="319"/>
    </location>
</feature>
<name>A0A4Q0XYW6_9BACT</name>
<organism evidence="3 4">
    <name type="scientific">Halarcobacter anaerophilus</name>
    <dbReference type="NCBI Taxonomy" id="877500"/>
    <lineage>
        <taxon>Bacteria</taxon>
        <taxon>Pseudomonadati</taxon>
        <taxon>Campylobacterota</taxon>
        <taxon>Epsilonproteobacteria</taxon>
        <taxon>Campylobacterales</taxon>
        <taxon>Arcobacteraceae</taxon>
        <taxon>Halarcobacter</taxon>
    </lineage>
</organism>
<protein>
    <submittedName>
        <fullName evidence="3">Uncharacterized protein</fullName>
    </submittedName>
</protein>
<evidence type="ECO:0000313" key="4">
    <source>
        <dbReference type="Proteomes" id="UP000290191"/>
    </source>
</evidence>
<feature type="transmembrane region" description="Helical" evidence="2">
    <location>
        <begin position="803"/>
        <end position="824"/>
    </location>
</feature>